<dbReference type="EMBL" id="HBIA01012509">
    <property type="protein sequence ID" value="CAE0234529.1"/>
    <property type="molecule type" value="Transcribed_RNA"/>
</dbReference>
<evidence type="ECO:0000313" key="1">
    <source>
        <dbReference type="EMBL" id="CAE0234529.1"/>
    </source>
</evidence>
<proteinExistence type="predicted"/>
<accession>A0A7S3CQ69</accession>
<gene>
    <name evidence="1" type="ORF">SRAS04492_LOCUS6335</name>
</gene>
<reference evidence="1" key="1">
    <citation type="submission" date="2021-01" db="EMBL/GenBank/DDBJ databases">
        <authorList>
            <person name="Corre E."/>
            <person name="Pelletier E."/>
            <person name="Niang G."/>
            <person name="Scheremetjew M."/>
            <person name="Finn R."/>
            <person name="Kale V."/>
            <person name="Holt S."/>
            <person name="Cochrane G."/>
            <person name="Meng A."/>
            <person name="Brown T."/>
            <person name="Cohen L."/>
        </authorList>
    </citation>
    <scope>NUCLEOTIDE SEQUENCE</scope>
    <source>
        <strain evidence="1">Ras09</strain>
    </source>
</reference>
<protein>
    <submittedName>
        <fullName evidence="1">Uncharacterized protein</fullName>
    </submittedName>
</protein>
<organism evidence="1">
    <name type="scientific">Strombidium rassoulzadegani</name>
    <dbReference type="NCBI Taxonomy" id="1082188"/>
    <lineage>
        <taxon>Eukaryota</taxon>
        <taxon>Sar</taxon>
        <taxon>Alveolata</taxon>
        <taxon>Ciliophora</taxon>
        <taxon>Intramacronucleata</taxon>
        <taxon>Spirotrichea</taxon>
        <taxon>Oligotrichia</taxon>
        <taxon>Strombidiidae</taxon>
        <taxon>Strombidium</taxon>
    </lineage>
</organism>
<sequence length="206" mass="23374">MFVKAPAEMITPSNFDTTSGVRGLGQHLPISVSQIKSNLSLIGRMKQLAKVSDKSKPISKYECSFKRRPQERHRNKTIGNIVHIVSIWTTLNSKRAGEDADIRSIYGSHGVPSQAEVNRVMEIPKKTIDDYILHVRYGKFFNFDFGTHRESRIGVLRRFVEEKRREQKKSMGVSKVGGGPPRDDIQALEFQRTLNLKFKMGGEATQ</sequence>
<name>A0A7S3CQ69_9SPIT</name>
<dbReference type="AlphaFoldDB" id="A0A7S3CQ69"/>